<keyword evidence="3" id="KW-1185">Reference proteome</keyword>
<gene>
    <name evidence="2" type="ORF">C8P70_10341</name>
</gene>
<feature type="domain" description="Polysaccharide pyruvyl transferase" evidence="1">
    <location>
        <begin position="13"/>
        <end position="279"/>
    </location>
</feature>
<dbReference type="RefSeq" id="WP_133711631.1">
    <property type="nucleotide sequence ID" value="NZ_SOAG01000003.1"/>
</dbReference>
<sequence>MDYYVILTGSKNNAGDFLIKYRAKQLFKSLRPDREIIDFNAWEEFDKEQLDVVNKAKALILMGGPSLQKNMRPGIYKLTKNIDDIKVPIITMGIGWKSIAGNWENTYDYPLSSESIELLNRINNSGYLSSVRDYHTLNAIRFKGFDNFLMTGCPAYYDLDYINKEFINPKIKKIAFSLGVSFIHSPSMDKLMKDNILKCKAQFKDKDFEVVFHHSLNKDKFLSTHGATQKHNLAHQEFAKWLELQKIKYTDISGSAENLMNYYSKVDLHIGYRVHAHIFMNSISKFSILISEDGRAKGAKEVIGGIVLDGFTDYKNNNLSKLLNKLSVYDMYQANKNLTKEIISNIEYEAKIDFVRIKNSRNQIDNNFKIIKQFLLQLP</sequence>
<reference evidence="2 3" key="1">
    <citation type="submission" date="2019-03" db="EMBL/GenBank/DDBJ databases">
        <title>Genomic Encyclopedia of Archaeal and Bacterial Type Strains, Phase II (KMG-II): from individual species to whole genera.</title>
        <authorList>
            <person name="Goeker M."/>
        </authorList>
    </citation>
    <scope>NUCLEOTIDE SEQUENCE [LARGE SCALE GENOMIC DNA]</scope>
    <source>
        <strain evidence="2 3">DSM 28213</strain>
    </source>
</reference>
<dbReference type="Pfam" id="PF04230">
    <property type="entry name" value="PS_pyruv_trans"/>
    <property type="match status" value="1"/>
</dbReference>
<proteinExistence type="predicted"/>
<dbReference type="GO" id="GO:0016740">
    <property type="term" value="F:transferase activity"/>
    <property type="evidence" value="ECO:0007669"/>
    <property type="project" value="UniProtKB-KW"/>
</dbReference>
<keyword evidence="2" id="KW-0808">Transferase</keyword>
<evidence type="ECO:0000259" key="1">
    <source>
        <dbReference type="Pfam" id="PF04230"/>
    </source>
</evidence>
<dbReference type="Proteomes" id="UP000295215">
    <property type="component" value="Unassembled WGS sequence"/>
</dbReference>
<evidence type="ECO:0000313" key="3">
    <source>
        <dbReference type="Proteomes" id="UP000295215"/>
    </source>
</evidence>
<protein>
    <submittedName>
        <fullName evidence="2">Polysaccharide pyruvyl transferase</fullName>
    </submittedName>
</protein>
<organism evidence="2 3">
    <name type="scientific">Myroides indicus</name>
    <dbReference type="NCBI Taxonomy" id="1323422"/>
    <lineage>
        <taxon>Bacteria</taxon>
        <taxon>Pseudomonadati</taxon>
        <taxon>Bacteroidota</taxon>
        <taxon>Flavobacteriia</taxon>
        <taxon>Flavobacteriales</taxon>
        <taxon>Flavobacteriaceae</taxon>
        <taxon>Myroides</taxon>
    </lineage>
</organism>
<accession>A0A4R7F7Z5</accession>
<name>A0A4R7F7Z5_9FLAO</name>
<dbReference type="EMBL" id="SOAG01000003">
    <property type="protein sequence ID" value="TDS65021.1"/>
    <property type="molecule type" value="Genomic_DNA"/>
</dbReference>
<dbReference type="InterPro" id="IPR007345">
    <property type="entry name" value="Polysacch_pyruvyl_Trfase"/>
</dbReference>
<dbReference type="AlphaFoldDB" id="A0A4R7F7Z5"/>
<comment type="caution">
    <text evidence="2">The sequence shown here is derived from an EMBL/GenBank/DDBJ whole genome shotgun (WGS) entry which is preliminary data.</text>
</comment>
<dbReference type="OrthoDB" id="9802987at2"/>
<evidence type="ECO:0000313" key="2">
    <source>
        <dbReference type="EMBL" id="TDS65021.1"/>
    </source>
</evidence>